<evidence type="ECO:0000256" key="3">
    <source>
        <dbReference type="ARBA" id="ARBA00022507"/>
    </source>
</evidence>
<dbReference type="Proteomes" id="UP000242287">
    <property type="component" value="Unassembled WGS sequence"/>
</dbReference>
<feature type="region of interest" description="Disordered" evidence="10">
    <location>
        <begin position="509"/>
        <end position="536"/>
    </location>
</feature>
<dbReference type="CDD" id="cd14966">
    <property type="entry name" value="7tmD_STE3"/>
    <property type="match status" value="1"/>
</dbReference>
<evidence type="ECO:0000256" key="8">
    <source>
        <dbReference type="ARBA" id="ARBA00023170"/>
    </source>
</evidence>
<dbReference type="GO" id="GO:0000750">
    <property type="term" value="P:pheromone-dependent signal transduction involved in conjugation with cellular fusion"/>
    <property type="evidence" value="ECO:0007669"/>
    <property type="project" value="TreeGrafter"/>
</dbReference>
<evidence type="ECO:0000256" key="7">
    <source>
        <dbReference type="ARBA" id="ARBA00023136"/>
    </source>
</evidence>
<sequence length="554" mass="61782">MGSELTVLSFICAALLSISFLFRRIRGDIASLSFVSWLIGCNTVHGVNAILWSGNVEKRAIVWCDIVTKLTLGTMIALPAACLCIMRRLERTASSRKIPLSQKSRRNWFFVDFLICYVVPLLYMLLHLCFQDHRFDIVEDYGCFASIYPSTVVSVLISLPPLICCIITFVLCGLVIHYSCRASAAQFSMHIETRSSMISRQFFRKLTAMLILSVVLFVINMFYMFTTLSSASNLSWSAIHANLRTIEILTTQEQQLGVKLMWWGIFALSIIYILVACALGQESREAIQYIRSHWSKQPKLVIPIIKTPLESLRLHRLASRSPSPHVTNKPQLTSLDLRSGWDEMLESKPAPLFSFFSPQRSKTPVTPSRSKPVSPAPSPISEDEAFLASTLSYLVSPTAHTLGLASPLTPLPPVYMQPRKVVTPPPAIKRPATPTPPSTPPMRPMSESLSVLSSVFDAYWPQPPTSSSDMSSRHSRCWSPPAPSTDSGHTNLGDEPIGSHQNLQMTTGYMTPTPSDSLGLQRRTGPGNSGDEWNPEKLVNRRHVIYETPVRETE</sequence>
<keyword evidence="13" id="KW-1185">Reference proteome</keyword>
<feature type="region of interest" description="Disordered" evidence="10">
    <location>
        <begin position="355"/>
        <end position="380"/>
    </location>
</feature>
<feature type="transmembrane region" description="Helical" evidence="11">
    <location>
        <begin position="34"/>
        <end position="54"/>
    </location>
</feature>
<keyword evidence="6" id="KW-0297">G-protein coupled receptor</keyword>
<keyword evidence="9" id="KW-0807">Transducer</keyword>
<evidence type="ECO:0000256" key="6">
    <source>
        <dbReference type="ARBA" id="ARBA00023040"/>
    </source>
</evidence>
<evidence type="ECO:0000256" key="1">
    <source>
        <dbReference type="ARBA" id="ARBA00004141"/>
    </source>
</evidence>
<dbReference type="GO" id="GO:0005886">
    <property type="term" value="C:plasma membrane"/>
    <property type="evidence" value="ECO:0007669"/>
    <property type="project" value="TreeGrafter"/>
</dbReference>
<evidence type="ECO:0000256" key="9">
    <source>
        <dbReference type="ARBA" id="ARBA00023224"/>
    </source>
</evidence>
<gene>
    <name evidence="12" type="ORF">AMATHDRAFT_5419</name>
</gene>
<feature type="transmembrane region" description="Helical" evidence="11">
    <location>
        <begin position="6"/>
        <end position="22"/>
    </location>
</feature>
<keyword evidence="4 11" id="KW-0812">Transmembrane</keyword>
<comment type="subcellular location">
    <subcellularLocation>
        <location evidence="1">Membrane</location>
        <topology evidence="1">Multi-pass membrane protein</topology>
    </subcellularLocation>
</comment>
<dbReference type="PRINTS" id="PR00899">
    <property type="entry name" value="GPCRSTE3"/>
</dbReference>
<comment type="similarity">
    <text evidence="2">Belongs to the G-protein coupled receptor 4 family.</text>
</comment>
<dbReference type="InterPro" id="IPR001499">
    <property type="entry name" value="GPCR_STE3"/>
</dbReference>
<feature type="transmembrane region" description="Helical" evidence="11">
    <location>
        <begin position="206"/>
        <end position="225"/>
    </location>
</feature>
<evidence type="ECO:0008006" key="14">
    <source>
        <dbReference type="Google" id="ProtNLM"/>
    </source>
</evidence>
<dbReference type="STRING" id="703135.A0A2A9NM52"/>
<dbReference type="OrthoDB" id="2874149at2759"/>
<evidence type="ECO:0000313" key="12">
    <source>
        <dbReference type="EMBL" id="PFH48836.1"/>
    </source>
</evidence>
<evidence type="ECO:0000313" key="13">
    <source>
        <dbReference type="Proteomes" id="UP000242287"/>
    </source>
</evidence>
<feature type="transmembrane region" description="Helical" evidence="11">
    <location>
        <begin position="146"/>
        <end position="176"/>
    </location>
</feature>
<feature type="transmembrane region" description="Helical" evidence="11">
    <location>
        <begin position="60"/>
        <end position="86"/>
    </location>
</feature>
<reference evidence="12 13" key="1">
    <citation type="submission" date="2014-02" db="EMBL/GenBank/DDBJ databases">
        <title>Transposable element dynamics among asymbiotic and ectomycorrhizal Amanita fungi.</title>
        <authorList>
            <consortium name="DOE Joint Genome Institute"/>
            <person name="Hess J."/>
            <person name="Skrede I."/>
            <person name="Wolfe B."/>
            <person name="LaButti K."/>
            <person name="Ohm R.A."/>
            <person name="Grigoriev I.V."/>
            <person name="Pringle A."/>
        </authorList>
    </citation>
    <scope>NUCLEOTIDE SEQUENCE [LARGE SCALE GENOMIC DNA]</scope>
    <source>
        <strain evidence="12 13">SKay4041</strain>
    </source>
</reference>
<feature type="transmembrane region" description="Helical" evidence="11">
    <location>
        <begin position="260"/>
        <end position="279"/>
    </location>
</feature>
<feature type="compositionally biased region" description="Pro residues" evidence="10">
    <location>
        <begin position="423"/>
        <end position="443"/>
    </location>
</feature>
<keyword evidence="5 11" id="KW-1133">Transmembrane helix</keyword>
<evidence type="ECO:0000256" key="2">
    <source>
        <dbReference type="ARBA" id="ARBA00011085"/>
    </source>
</evidence>
<name>A0A2A9NM52_9AGAR</name>
<keyword evidence="3" id="KW-0589">Pheromone response</keyword>
<evidence type="ECO:0000256" key="10">
    <source>
        <dbReference type="SAM" id="MobiDB-lite"/>
    </source>
</evidence>
<dbReference type="PANTHER" id="PTHR28097">
    <property type="entry name" value="PHEROMONE A FACTOR RECEPTOR"/>
    <property type="match status" value="1"/>
</dbReference>
<feature type="compositionally biased region" description="Polar residues" evidence="10">
    <location>
        <begin position="356"/>
        <end position="371"/>
    </location>
</feature>
<dbReference type="AlphaFoldDB" id="A0A2A9NM52"/>
<evidence type="ECO:0000256" key="5">
    <source>
        <dbReference type="ARBA" id="ARBA00022989"/>
    </source>
</evidence>
<dbReference type="PANTHER" id="PTHR28097:SF1">
    <property type="entry name" value="PHEROMONE A FACTOR RECEPTOR"/>
    <property type="match status" value="1"/>
</dbReference>
<evidence type="ECO:0000256" key="4">
    <source>
        <dbReference type="ARBA" id="ARBA00022692"/>
    </source>
</evidence>
<dbReference type="EMBL" id="KZ302048">
    <property type="protein sequence ID" value="PFH48836.1"/>
    <property type="molecule type" value="Genomic_DNA"/>
</dbReference>
<feature type="transmembrane region" description="Helical" evidence="11">
    <location>
        <begin position="107"/>
        <end position="126"/>
    </location>
</feature>
<evidence type="ECO:0000256" key="11">
    <source>
        <dbReference type="SAM" id="Phobius"/>
    </source>
</evidence>
<protein>
    <recommendedName>
        <fullName evidence="14">G-protein coupled receptors family 1 profile domain-containing protein</fullName>
    </recommendedName>
</protein>
<organism evidence="12 13">
    <name type="scientific">Amanita thiersii Skay4041</name>
    <dbReference type="NCBI Taxonomy" id="703135"/>
    <lineage>
        <taxon>Eukaryota</taxon>
        <taxon>Fungi</taxon>
        <taxon>Dikarya</taxon>
        <taxon>Basidiomycota</taxon>
        <taxon>Agaricomycotina</taxon>
        <taxon>Agaricomycetes</taxon>
        <taxon>Agaricomycetidae</taxon>
        <taxon>Agaricales</taxon>
        <taxon>Pluteineae</taxon>
        <taxon>Amanitaceae</taxon>
        <taxon>Amanita</taxon>
    </lineage>
</organism>
<feature type="compositionally biased region" description="Polar residues" evidence="10">
    <location>
        <begin position="509"/>
        <end position="518"/>
    </location>
</feature>
<keyword evidence="7 11" id="KW-0472">Membrane</keyword>
<proteinExistence type="inferred from homology"/>
<feature type="region of interest" description="Disordered" evidence="10">
    <location>
        <begin position="464"/>
        <end position="492"/>
    </location>
</feature>
<accession>A0A2A9NM52</accession>
<feature type="region of interest" description="Disordered" evidence="10">
    <location>
        <begin position="421"/>
        <end position="445"/>
    </location>
</feature>
<dbReference type="GO" id="GO:0004932">
    <property type="term" value="F:mating-type factor pheromone receptor activity"/>
    <property type="evidence" value="ECO:0007669"/>
    <property type="project" value="InterPro"/>
</dbReference>
<keyword evidence="8" id="KW-0675">Receptor</keyword>
<dbReference type="Pfam" id="PF02076">
    <property type="entry name" value="STE3"/>
    <property type="match status" value="1"/>
</dbReference>